<dbReference type="CDD" id="cd15485">
    <property type="entry name" value="ZIP_Cat8"/>
    <property type="match status" value="1"/>
</dbReference>
<comment type="subcellular location">
    <subcellularLocation>
        <location evidence="1">Nucleus</location>
    </subcellularLocation>
</comment>
<dbReference type="PROSITE" id="PS00463">
    <property type="entry name" value="ZN2_CY6_FUNGAL_1"/>
    <property type="match status" value="1"/>
</dbReference>
<evidence type="ECO:0000256" key="1">
    <source>
        <dbReference type="ARBA" id="ARBA00004123"/>
    </source>
</evidence>
<feature type="domain" description="Zn(2)-C6 fungal-type" evidence="10">
    <location>
        <begin position="59"/>
        <end position="89"/>
    </location>
</feature>
<name>A0A9P7VCJ3_9ASCO</name>
<dbReference type="SMART" id="SM00066">
    <property type="entry name" value="GAL4"/>
    <property type="match status" value="1"/>
</dbReference>
<dbReference type="Gene3D" id="4.10.240.10">
    <property type="entry name" value="Zn(2)-C6 fungal-type DNA-binding domain"/>
    <property type="match status" value="1"/>
</dbReference>
<evidence type="ECO:0000256" key="3">
    <source>
        <dbReference type="ARBA" id="ARBA00022833"/>
    </source>
</evidence>
<dbReference type="Proteomes" id="UP000790833">
    <property type="component" value="Unassembled WGS sequence"/>
</dbReference>
<dbReference type="InterPro" id="IPR036864">
    <property type="entry name" value="Zn2-C6_fun-type_DNA-bd_sf"/>
</dbReference>
<feature type="region of interest" description="Disordered" evidence="9">
    <location>
        <begin position="965"/>
        <end position="993"/>
    </location>
</feature>
<keyword evidence="12" id="KW-1185">Reference proteome</keyword>
<reference evidence="11" key="1">
    <citation type="submission" date="2021-03" db="EMBL/GenBank/DDBJ databases">
        <authorList>
            <person name="Palmer J.M."/>
        </authorList>
    </citation>
    <scope>NUCLEOTIDE SEQUENCE</scope>
    <source>
        <strain evidence="11">ARV_011</strain>
    </source>
</reference>
<proteinExistence type="predicted"/>
<evidence type="ECO:0000256" key="2">
    <source>
        <dbReference type="ARBA" id="ARBA00022723"/>
    </source>
</evidence>
<feature type="region of interest" description="Disordered" evidence="9">
    <location>
        <begin position="1053"/>
        <end position="1099"/>
    </location>
</feature>
<dbReference type="InterPro" id="IPR050987">
    <property type="entry name" value="AtrR-like"/>
</dbReference>
<evidence type="ECO:0000256" key="5">
    <source>
        <dbReference type="ARBA" id="ARBA00023125"/>
    </source>
</evidence>
<dbReference type="EMBL" id="JAHMUF010000005">
    <property type="protein sequence ID" value="KAG7195006.1"/>
    <property type="molecule type" value="Genomic_DNA"/>
</dbReference>
<feature type="coiled-coil region" evidence="8">
    <location>
        <begin position="103"/>
        <end position="130"/>
    </location>
</feature>
<feature type="region of interest" description="Disordered" evidence="9">
    <location>
        <begin position="20"/>
        <end position="43"/>
    </location>
</feature>
<dbReference type="GO" id="GO:0000981">
    <property type="term" value="F:DNA-binding transcription factor activity, RNA polymerase II-specific"/>
    <property type="evidence" value="ECO:0007669"/>
    <property type="project" value="InterPro"/>
</dbReference>
<sequence>MSLHTHAIKVEFDGANKYTDQNVPMNLAKPKPKKSTSNATTNTRTIKTLGSNMERVAQACDRCRAKKTKCDGKRPACSNCEAVGFKCIVSDKLSRRAFPKGYTETLEERIRQLEKENEKLLGLLDMRDEQLGMLNPSNSVAPTSTSVGDSISDPALQMRSDGMSSHTLLQTKGIHSIKTPASTTTTLAQTPTPTVGTLVPAPSSSGFGLTPTKLTSSNLYLHDEQEMIDHSHKHGDACPCGCSNAHSVHERPVSIAGSLYDGNFTDSNVFNSSNNSYFSDDDDEGLLSADETASVFSTHTISYNKREQLPAPGAFAAATAFAQMRSHHDNDKQQALTSLVAASIPRSTEETLFIPTLLAKICQQFGYTSKTAILTANSLALLKDTYNSNISNPQIKNKIHSLSELILNRPLGYCLSSSEVKTLICDLLSFPTSRLDLDQLITIYCQDWGVTLPILDKNSLLRDYVSLLKVIENQPIAEDTTEFRSRISKFGAYLVIVISLALLTSKYTYLRRNGQGFDYSILLNYYDLLIHQFIQPNCVLTRDCSMQSLQILSLSLLYCLVIGDITTCYELRGRVISMAQQLRLHRCPAAVLGITSNAQNDEAQRRMQGTRRILFWCVYCLDTYSSFNLGIPRLLKDFEIECAMPFSGKKTSGNEEDNDEDNENILIVNNTRLSILGKVSQMTLSFMMFCKVLGVILDSVFSRSGKGDTHSDALKKDRMLDCWRRDLPIELKFEIDVNGFSLKDKDQNTISGDFGNYYNKQQLTLIYLFYHAKILIYLPTISKHGSHHDVGLSQKEILNKGQSDVSGFVTAISMIQQSSIQILEVLKCLSNSSVSNAFLLPIPLSIPREQARIALWVSKGALDYTKGGPLHQQLKQLLLDTVSILNEESSFGIPSSITKHSMKVIELTILSILGLNINKMNVLKRKPLVKSAPPSIRTKGNNSNSIVGNEIKMSSNQAIFRSPLSTQPVQNSTNESSSSTCLINAPRPRPEEEEEVPLQLHEVALVFGNHSIPTATTSPFSDPIFEARQHAQRVHLQQQKEQQQMQDTIAAEFDRGDQQSSSSTINGNFDTNNSVSPPRAGGASGNATGISGSASGTGDAEFTAESLESILEFDPFKVNLNGLNYANEFAADGSLGLVPFLDLTREIGENDVETNSGLFNWL</sequence>
<evidence type="ECO:0000256" key="6">
    <source>
        <dbReference type="ARBA" id="ARBA00023163"/>
    </source>
</evidence>
<feature type="compositionally biased region" description="Polar residues" evidence="9">
    <location>
        <begin position="965"/>
        <end position="982"/>
    </location>
</feature>
<dbReference type="PANTHER" id="PTHR46910:SF12">
    <property type="entry name" value="REGULATORY PROTEIN CAT8"/>
    <property type="match status" value="1"/>
</dbReference>
<evidence type="ECO:0000256" key="4">
    <source>
        <dbReference type="ARBA" id="ARBA00023015"/>
    </source>
</evidence>
<keyword evidence="4" id="KW-0805">Transcription regulation</keyword>
<dbReference type="FunFam" id="4.10.240.10:FF:000007">
    <property type="entry name" value="C6 transcription factor FacB"/>
    <property type="match status" value="1"/>
</dbReference>
<dbReference type="CDD" id="cd12148">
    <property type="entry name" value="fungal_TF_MHR"/>
    <property type="match status" value="1"/>
</dbReference>
<dbReference type="PANTHER" id="PTHR46910">
    <property type="entry name" value="TRANSCRIPTION FACTOR PDR1"/>
    <property type="match status" value="1"/>
</dbReference>
<evidence type="ECO:0000256" key="9">
    <source>
        <dbReference type="SAM" id="MobiDB-lite"/>
    </source>
</evidence>
<dbReference type="GeneID" id="66117492"/>
<keyword evidence="3" id="KW-0862">Zinc</keyword>
<keyword evidence="5" id="KW-0238">DNA-binding</keyword>
<protein>
    <recommendedName>
        <fullName evidence="10">Zn(2)-C6 fungal-type domain-containing protein</fullName>
    </recommendedName>
</protein>
<evidence type="ECO:0000256" key="8">
    <source>
        <dbReference type="SAM" id="Coils"/>
    </source>
</evidence>
<dbReference type="Pfam" id="PF00172">
    <property type="entry name" value="Zn_clus"/>
    <property type="match status" value="1"/>
</dbReference>
<dbReference type="GO" id="GO:0006351">
    <property type="term" value="P:DNA-templated transcription"/>
    <property type="evidence" value="ECO:0007669"/>
    <property type="project" value="InterPro"/>
</dbReference>
<gene>
    <name evidence="11" type="ORF">KQ657_004118</name>
</gene>
<dbReference type="InterPro" id="IPR001138">
    <property type="entry name" value="Zn2Cys6_DnaBD"/>
</dbReference>
<keyword evidence="2" id="KW-0479">Metal-binding</keyword>
<dbReference type="SUPFAM" id="SSF57701">
    <property type="entry name" value="Zn2/Cys6 DNA-binding domain"/>
    <property type="match status" value="1"/>
</dbReference>
<dbReference type="Pfam" id="PF04082">
    <property type="entry name" value="Fungal_trans"/>
    <property type="match status" value="1"/>
</dbReference>
<dbReference type="AlphaFoldDB" id="A0A9P7VCJ3"/>
<dbReference type="CDD" id="cd00067">
    <property type="entry name" value="GAL4"/>
    <property type="match status" value="1"/>
</dbReference>
<dbReference type="RefSeq" id="XP_043050553.1">
    <property type="nucleotide sequence ID" value="XM_043194802.1"/>
</dbReference>
<dbReference type="PROSITE" id="PS50048">
    <property type="entry name" value="ZN2_CY6_FUNGAL_2"/>
    <property type="match status" value="1"/>
</dbReference>
<keyword evidence="7" id="KW-0539">Nucleus</keyword>
<feature type="compositionally biased region" description="Polar residues" evidence="9">
    <location>
        <begin position="1058"/>
        <end position="1076"/>
    </location>
</feature>
<evidence type="ECO:0000313" key="12">
    <source>
        <dbReference type="Proteomes" id="UP000790833"/>
    </source>
</evidence>
<dbReference type="SMART" id="SM00906">
    <property type="entry name" value="Fungal_trans"/>
    <property type="match status" value="1"/>
</dbReference>
<accession>A0A9P7VCJ3</accession>
<dbReference type="GO" id="GO:0003677">
    <property type="term" value="F:DNA binding"/>
    <property type="evidence" value="ECO:0007669"/>
    <property type="project" value="UniProtKB-KW"/>
</dbReference>
<dbReference type="InterPro" id="IPR007219">
    <property type="entry name" value="XnlR_reg_dom"/>
</dbReference>
<keyword evidence="8" id="KW-0175">Coiled coil</keyword>
<keyword evidence="6" id="KW-0804">Transcription</keyword>
<dbReference type="GO" id="GO:0008270">
    <property type="term" value="F:zinc ion binding"/>
    <property type="evidence" value="ECO:0007669"/>
    <property type="project" value="InterPro"/>
</dbReference>
<dbReference type="OrthoDB" id="1924787at2759"/>
<comment type="caution">
    <text evidence="11">The sequence shown here is derived from an EMBL/GenBank/DDBJ whole genome shotgun (WGS) entry which is preliminary data.</text>
</comment>
<feature type="compositionally biased region" description="Low complexity" evidence="9">
    <location>
        <begin position="1085"/>
        <end position="1098"/>
    </location>
</feature>
<evidence type="ECO:0000256" key="7">
    <source>
        <dbReference type="ARBA" id="ARBA00023242"/>
    </source>
</evidence>
<evidence type="ECO:0000259" key="10">
    <source>
        <dbReference type="PROSITE" id="PS50048"/>
    </source>
</evidence>
<dbReference type="GO" id="GO:0005634">
    <property type="term" value="C:nucleus"/>
    <property type="evidence" value="ECO:0007669"/>
    <property type="project" value="UniProtKB-SubCell"/>
</dbReference>
<evidence type="ECO:0000313" key="11">
    <source>
        <dbReference type="EMBL" id="KAG7195006.1"/>
    </source>
</evidence>
<organism evidence="11 12">
    <name type="scientific">Scheffersomyces spartinae</name>
    <dbReference type="NCBI Taxonomy" id="45513"/>
    <lineage>
        <taxon>Eukaryota</taxon>
        <taxon>Fungi</taxon>
        <taxon>Dikarya</taxon>
        <taxon>Ascomycota</taxon>
        <taxon>Saccharomycotina</taxon>
        <taxon>Pichiomycetes</taxon>
        <taxon>Debaryomycetaceae</taxon>
        <taxon>Scheffersomyces</taxon>
    </lineage>
</organism>